<accession>T0FPC6</accession>
<proteinExistence type="predicted"/>
<evidence type="ECO:0000313" key="2">
    <source>
        <dbReference type="Proteomes" id="UP000015442"/>
    </source>
</evidence>
<sequence>MFFNPTFILNSIYGNGIASKDYIFLWFERIFYMQSIIS</sequence>
<gene>
    <name evidence="1" type="ORF">LEP1GSC059_4417</name>
</gene>
<organism evidence="1 2">
    <name type="scientific">Leptospira noguchii serovar Panama str. CZ214</name>
    <dbReference type="NCBI Taxonomy" id="1001595"/>
    <lineage>
        <taxon>Bacteria</taxon>
        <taxon>Pseudomonadati</taxon>
        <taxon>Spirochaetota</taxon>
        <taxon>Spirochaetia</taxon>
        <taxon>Leptospirales</taxon>
        <taxon>Leptospiraceae</taxon>
        <taxon>Leptospira</taxon>
    </lineage>
</organism>
<dbReference type="EMBL" id="AKWY02000019">
    <property type="protein sequence ID" value="EQA72039.1"/>
    <property type="molecule type" value="Genomic_DNA"/>
</dbReference>
<dbReference type="Proteomes" id="UP000015442">
    <property type="component" value="Unassembled WGS sequence"/>
</dbReference>
<protein>
    <submittedName>
        <fullName evidence="1">Uncharacterized protein</fullName>
    </submittedName>
</protein>
<comment type="caution">
    <text evidence="1">The sequence shown here is derived from an EMBL/GenBank/DDBJ whole genome shotgun (WGS) entry which is preliminary data.</text>
</comment>
<dbReference type="AlphaFoldDB" id="T0FPC6"/>
<evidence type="ECO:0000313" key="1">
    <source>
        <dbReference type="EMBL" id="EQA72039.1"/>
    </source>
</evidence>
<name>T0FPC6_9LEPT</name>
<reference evidence="1 2" key="1">
    <citation type="submission" date="2013-05" db="EMBL/GenBank/DDBJ databases">
        <authorList>
            <person name="Harkins D.M."/>
            <person name="Durkin A.S."/>
            <person name="Brinkac L.M."/>
            <person name="Haft D.H."/>
            <person name="Selengut J.D."/>
            <person name="Sanka R."/>
            <person name="DePew J."/>
            <person name="Purushe J."/>
            <person name="Hartskeerl R.A."/>
            <person name="Ahmed A."/>
            <person name="van der Linden H."/>
            <person name="Goris M.G.A."/>
            <person name="Vinetz J.M."/>
            <person name="Sutton G.G."/>
            <person name="Nierman W.C."/>
            <person name="Fouts D.E."/>
        </authorList>
    </citation>
    <scope>NUCLEOTIDE SEQUENCE [LARGE SCALE GENOMIC DNA]</scope>
    <source>
        <strain evidence="1 2">CZ214</strain>
    </source>
</reference>